<keyword evidence="2" id="KW-1185">Reference proteome</keyword>
<evidence type="ECO:0000313" key="1">
    <source>
        <dbReference type="EMBL" id="URE47486.1"/>
    </source>
</evidence>
<reference evidence="1" key="1">
    <citation type="submission" date="2022-05" db="EMBL/GenBank/DDBJ databases">
        <title>The Musa troglodytarum L. genome provides insights into the mechanism of non-climacteric behaviour and enrichment of carotenoids.</title>
        <authorList>
            <person name="Wang J."/>
        </authorList>
    </citation>
    <scope>NUCLEOTIDE SEQUENCE</scope>
    <source>
        <tissue evidence="1">Leaf</tissue>
    </source>
</reference>
<organism evidence="1 2">
    <name type="scientific">Musa troglodytarum</name>
    <name type="common">fe'i banana</name>
    <dbReference type="NCBI Taxonomy" id="320322"/>
    <lineage>
        <taxon>Eukaryota</taxon>
        <taxon>Viridiplantae</taxon>
        <taxon>Streptophyta</taxon>
        <taxon>Embryophyta</taxon>
        <taxon>Tracheophyta</taxon>
        <taxon>Spermatophyta</taxon>
        <taxon>Magnoliopsida</taxon>
        <taxon>Liliopsida</taxon>
        <taxon>Zingiberales</taxon>
        <taxon>Musaceae</taxon>
        <taxon>Musa</taxon>
    </lineage>
</organism>
<protein>
    <submittedName>
        <fullName evidence="1">Uncharacterized protein</fullName>
    </submittedName>
</protein>
<dbReference type="AlphaFoldDB" id="A0A9E7I8Y4"/>
<sequence>MEAAGRQPCAQFLRRALQRVDETKRSCVSNTKKPPVRADGLVLRCRFYGLLESGVLKLSAADPASSDESMGSPKHVFFCCCIFSQASLGTAVCIGHSVFMHNPIGLHSSRRFPGVKDQGFLDCKSCLAPLGRDRLISTSRLPVSLPGSPVRPRPVRINLGDDRDGQALAGYLPAKVVHDELFVGGVEPESRRQVELGLRVSLPRHPCLLCWPTANK</sequence>
<evidence type="ECO:0000313" key="2">
    <source>
        <dbReference type="Proteomes" id="UP001055439"/>
    </source>
</evidence>
<name>A0A9E7I8Y4_9LILI</name>
<accession>A0A9E7I8Y4</accession>
<proteinExistence type="predicted"/>
<gene>
    <name evidence="1" type="ORF">MUK42_21443</name>
</gene>
<dbReference type="Proteomes" id="UP001055439">
    <property type="component" value="Chromosome 9"/>
</dbReference>
<dbReference type="EMBL" id="CP097511">
    <property type="protein sequence ID" value="URE47486.1"/>
    <property type="molecule type" value="Genomic_DNA"/>
</dbReference>